<dbReference type="Pfam" id="PF14023">
    <property type="entry name" value="Bestrophin-like"/>
    <property type="match status" value="1"/>
</dbReference>
<feature type="transmembrane region" description="Helical" evidence="1">
    <location>
        <begin position="6"/>
        <end position="25"/>
    </location>
</feature>
<keyword evidence="1" id="KW-0812">Transmembrane</keyword>
<dbReference type="InterPro" id="IPR025333">
    <property type="entry name" value="DUF4239"/>
</dbReference>
<sequence length="284" mass="31618">MTRNSVKALVRSVLIVVLTIATWELRTASMPTKLQGALMLVCAVLIGDLGMKVARRLIPYGVLKRHSAAQLAIFAVVGTVYGMIAAFVIVVVWENYSTADTTVSREANALGDLEGMSRGFDVQFRRQVQEAAHTYAYQVIHEEWPAMRTGGSSERAHAALSKLWSLYTEVGKAKRGDPLYDHSIDRLGEVDDQRRIRLAQSKQGLPSLMWMMLYAGAFAAVALAYFFESPTDWFHRLVIAMLSSTLMFSIFLVVALEAPFGGGDIHVRPDAFQFVMDHMQNLEK</sequence>
<comment type="caution">
    <text evidence="2">The sequence shown here is derived from an EMBL/GenBank/DDBJ whole genome shotgun (WGS) entry which is preliminary data.</text>
</comment>
<gene>
    <name evidence="2" type="ORF">J4573_28445</name>
</gene>
<dbReference type="RefSeq" id="WP_208258964.1">
    <property type="nucleotide sequence ID" value="NZ_JAGEOJ010000012.1"/>
</dbReference>
<dbReference type="Proteomes" id="UP000669179">
    <property type="component" value="Unassembled WGS sequence"/>
</dbReference>
<feature type="transmembrane region" description="Helical" evidence="1">
    <location>
        <begin position="204"/>
        <end position="227"/>
    </location>
</feature>
<keyword evidence="3" id="KW-1185">Reference proteome</keyword>
<feature type="transmembrane region" description="Helical" evidence="1">
    <location>
        <begin position="37"/>
        <end position="58"/>
    </location>
</feature>
<dbReference type="EMBL" id="JAGEOJ010000012">
    <property type="protein sequence ID" value="MBO2451059.1"/>
    <property type="molecule type" value="Genomic_DNA"/>
</dbReference>
<evidence type="ECO:0000313" key="3">
    <source>
        <dbReference type="Proteomes" id="UP000669179"/>
    </source>
</evidence>
<feature type="transmembrane region" description="Helical" evidence="1">
    <location>
        <begin position="233"/>
        <end position="256"/>
    </location>
</feature>
<evidence type="ECO:0000313" key="2">
    <source>
        <dbReference type="EMBL" id="MBO2451059.1"/>
    </source>
</evidence>
<dbReference type="AlphaFoldDB" id="A0A939T6N8"/>
<proteinExistence type="predicted"/>
<organism evidence="2 3">
    <name type="scientific">Actinomadura barringtoniae</name>
    <dbReference type="NCBI Taxonomy" id="1427535"/>
    <lineage>
        <taxon>Bacteria</taxon>
        <taxon>Bacillati</taxon>
        <taxon>Actinomycetota</taxon>
        <taxon>Actinomycetes</taxon>
        <taxon>Streptosporangiales</taxon>
        <taxon>Thermomonosporaceae</taxon>
        <taxon>Actinomadura</taxon>
    </lineage>
</organism>
<reference evidence="2" key="1">
    <citation type="submission" date="2021-03" db="EMBL/GenBank/DDBJ databases">
        <authorList>
            <person name="Kanchanasin P."/>
            <person name="Saeng-In P."/>
            <person name="Phongsopitanun W."/>
            <person name="Yuki M."/>
            <person name="Kudo T."/>
            <person name="Ohkuma M."/>
            <person name="Tanasupawat S."/>
        </authorList>
    </citation>
    <scope>NUCLEOTIDE SEQUENCE</scope>
    <source>
        <strain evidence="2">GKU 128</strain>
    </source>
</reference>
<accession>A0A939T6N8</accession>
<name>A0A939T6N8_9ACTN</name>
<keyword evidence="1" id="KW-1133">Transmembrane helix</keyword>
<protein>
    <submittedName>
        <fullName evidence="2">DUF4239 domain-containing protein</fullName>
    </submittedName>
</protein>
<evidence type="ECO:0000256" key="1">
    <source>
        <dbReference type="SAM" id="Phobius"/>
    </source>
</evidence>
<keyword evidence="1" id="KW-0472">Membrane</keyword>
<feature type="transmembrane region" description="Helical" evidence="1">
    <location>
        <begin position="70"/>
        <end position="93"/>
    </location>
</feature>